<dbReference type="GeneID" id="81603073"/>
<dbReference type="SMART" id="SM00645">
    <property type="entry name" value="Pept_C1"/>
    <property type="match status" value="1"/>
</dbReference>
<dbReference type="Pfam" id="PF00112">
    <property type="entry name" value="Peptidase_C1"/>
    <property type="match status" value="1"/>
</dbReference>
<reference evidence="3" key="1">
    <citation type="submission" date="2022-12" db="EMBL/GenBank/DDBJ databases">
        <authorList>
            <person name="Petersen C."/>
        </authorList>
    </citation>
    <scope>NUCLEOTIDE SEQUENCE</scope>
    <source>
        <strain evidence="3">IBT 16125</strain>
    </source>
</reference>
<dbReference type="RefSeq" id="XP_056761679.1">
    <property type="nucleotide sequence ID" value="XM_056912830.1"/>
</dbReference>
<dbReference type="PANTHER" id="PTHR12411">
    <property type="entry name" value="CYSTEINE PROTEASE FAMILY C1-RELATED"/>
    <property type="match status" value="1"/>
</dbReference>
<evidence type="ECO:0000313" key="3">
    <source>
        <dbReference type="EMBL" id="KAJ5438450.1"/>
    </source>
</evidence>
<organism evidence="3 4">
    <name type="scientific">Penicillium daleae</name>
    <dbReference type="NCBI Taxonomy" id="63821"/>
    <lineage>
        <taxon>Eukaryota</taxon>
        <taxon>Fungi</taxon>
        <taxon>Dikarya</taxon>
        <taxon>Ascomycota</taxon>
        <taxon>Pezizomycotina</taxon>
        <taxon>Eurotiomycetes</taxon>
        <taxon>Eurotiomycetidae</taxon>
        <taxon>Eurotiales</taxon>
        <taxon>Aspergillaceae</taxon>
        <taxon>Penicillium</taxon>
    </lineage>
</organism>
<evidence type="ECO:0000256" key="1">
    <source>
        <dbReference type="ARBA" id="ARBA00008455"/>
    </source>
</evidence>
<dbReference type="InterPro" id="IPR038765">
    <property type="entry name" value="Papain-like_cys_pep_sf"/>
</dbReference>
<dbReference type="InterPro" id="IPR013128">
    <property type="entry name" value="Peptidase_C1A"/>
</dbReference>
<gene>
    <name evidence="3" type="ORF">N7458_009448</name>
</gene>
<proteinExistence type="inferred from homology"/>
<sequence length="297" mass="32870">MAKRMTKEEAKKTYILNWRPSPPRERLGAAKFTFKPEFDSTTLPSSKDLSQYDSAVRDQADIGSCTAFAAIAIVEHIAKRNGKIPDWSELYLYYNTRVKVLGWPAGDDSGAYVSSTIKALTTYGDAGETDWPYDTSKFAVEPPLTSYNRGSTNQVVKAAYVDSSVDSIRASIASGYPVDIGFICYSNLYDSWDSGVVPMPKQGTYIIGGHSVMLVGYDNDTRQFKFKNSWGTSFGQAGYGFLPYEYVSGYTIDEPTQRLVSDCWTIASIEFDSDFVVLYQNPPENVPAPFTLTAVSA</sequence>
<dbReference type="EMBL" id="JAPVEA010000008">
    <property type="protein sequence ID" value="KAJ5438450.1"/>
    <property type="molecule type" value="Genomic_DNA"/>
</dbReference>
<dbReference type="GO" id="GO:0008234">
    <property type="term" value="F:cysteine-type peptidase activity"/>
    <property type="evidence" value="ECO:0007669"/>
    <property type="project" value="InterPro"/>
</dbReference>
<dbReference type="AlphaFoldDB" id="A0AAD6BXX4"/>
<dbReference type="Proteomes" id="UP001213681">
    <property type="component" value="Unassembled WGS sequence"/>
</dbReference>
<dbReference type="GO" id="GO:0006508">
    <property type="term" value="P:proteolysis"/>
    <property type="evidence" value="ECO:0007669"/>
    <property type="project" value="InterPro"/>
</dbReference>
<accession>A0AAD6BXX4</accession>
<name>A0AAD6BXX4_9EURO</name>
<dbReference type="InterPro" id="IPR000668">
    <property type="entry name" value="Peptidase_C1A_C"/>
</dbReference>
<dbReference type="Gene3D" id="3.90.70.10">
    <property type="entry name" value="Cysteine proteinases"/>
    <property type="match status" value="1"/>
</dbReference>
<dbReference type="SUPFAM" id="SSF54001">
    <property type="entry name" value="Cysteine proteinases"/>
    <property type="match status" value="1"/>
</dbReference>
<keyword evidence="4" id="KW-1185">Reference proteome</keyword>
<dbReference type="InterPro" id="IPR025660">
    <property type="entry name" value="Pept_his_AS"/>
</dbReference>
<comment type="caution">
    <text evidence="3">The sequence shown here is derived from an EMBL/GenBank/DDBJ whole genome shotgun (WGS) entry which is preliminary data.</text>
</comment>
<evidence type="ECO:0000259" key="2">
    <source>
        <dbReference type="SMART" id="SM00645"/>
    </source>
</evidence>
<dbReference type="PROSITE" id="PS00639">
    <property type="entry name" value="THIOL_PROTEASE_HIS"/>
    <property type="match status" value="1"/>
</dbReference>
<evidence type="ECO:0000313" key="4">
    <source>
        <dbReference type="Proteomes" id="UP001213681"/>
    </source>
</evidence>
<protein>
    <recommendedName>
        <fullName evidence="2">Peptidase C1A papain C-terminal domain-containing protein</fullName>
    </recommendedName>
</protein>
<dbReference type="CDD" id="cd02619">
    <property type="entry name" value="Peptidase_C1"/>
    <property type="match status" value="1"/>
</dbReference>
<comment type="similarity">
    <text evidence="1">Belongs to the peptidase C1 family.</text>
</comment>
<reference evidence="3" key="2">
    <citation type="journal article" date="2023" name="IMA Fungus">
        <title>Comparative genomic study of the Penicillium genus elucidates a diverse pangenome and 15 lateral gene transfer events.</title>
        <authorList>
            <person name="Petersen C."/>
            <person name="Sorensen T."/>
            <person name="Nielsen M.R."/>
            <person name="Sondergaard T.E."/>
            <person name="Sorensen J.L."/>
            <person name="Fitzpatrick D.A."/>
            <person name="Frisvad J.C."/>
            <person name="Nielsen K.L."/>
        </authorList>
    </citation>
    <scope>NUCLEOTIDE SEQUENCE</scope>
    <source>
        <strain evidence="3">IBT 16125</strain>
    </source>
</reference>
<feature type="domain" description="Peptidase C1A papain C-terminal" evidence="2">
    <location>
        <begin position="43"/>
        <end position="251"/>
    </location>
</feature>